<evidence type="ECO:0000313" key="2">
    <source>
        <dbReference type="Proteomes" id="UP000254463"/>
    </source>
</evidence>
<organism evidence="1 2">
    <name type="scientific">Salmonella enterica</name>
    <name type="common">Salmonella choleraesuis</name>
    <dbReference type="NCBI Taxonomy" id="28901"/>
    <lineage>
        <taxon>Bacteria</taxon>
        <taxon>Pseudomonadati</taxon>
        <taxon>Pseudomonadota</taxon>
        <taxon>Gammaproteobacteria</taxon>
        <taxon>Enterobacterales</taxon>
        <taxon>Enterobacteriaceae</taxon>
        <taxon>Salmonella</taxon>
    </lineage>
</organism>
<accession>A0A7D8IQH1</accession>
<dbReference type="AlphaFoldDB" id="A0A7D8IQH1"/>
<dbReference type="EMBL" id="UGWV01000002">
    <property type="protein sequence ID" value="SUF97804.1"/>
    <property type="molecule type" value="Genomic_DNA"/>
</dbReference>
<gene>
    <name evidence="1" type="ORF">NCTC6385_04859</name>
</gene>
<sequence>MSEQLITAIIRISLPISFISLHAVVLLCYCNDELSVKAAQTVSLPHEHLPAPVRALFSQHRFLMPVSHEIYSRYGIIPIRYYIVYCSFHYDICIRQRWLSDGYTIMTDSFRFPGSDVSPFLVSGIIPIQVTYQMLFPIEAISRSIRYRPSPVSPASASLSRMDLNSFSSSCCSATYHCRKLKVG</sequence>
<protein>
    <submittedName>
        <fullName evidence="1">Uncharacterized protein</fullName>
    </submittedName>
</protein>
<evidence type="ECO:0000313" key="1">
    <source>
        <dbReference type="EMBL" id="SUF97804.1"/>
    </source>
</evidence>
<reference evidence="1 2" key="1">
    <citation type="submission" date="2018-06" db="EMBL/GenBank/DDBJ databases">
        <authorList>
            <consortium name="Pathogen Informatics"/>
            <person name="Doyle S."/>
        </authorList>
    </citation>
    <scope>NUCLEOTIDE SEQUENCE [LARGE SCALE GENOMIC DNA]</scope>
    <source>
        <strain evidence="1 2">NCTC6385</strain>
    </source>
</reference>
<dbReference type="Proteomes" id="UP000254463">
    <property type="component" value="Unassembled WGS sequence"/>
</dbReference>
<proteinExistence type="predicted"/>
<name>A0A7D8IQH1_SALER</name>